<dbReference type="SUPFAM" id="SSF111369">
    <property type="entry name" value="HlyD-like secretion proteins"/>
    <property type="match status" value="1"/>
</dbReference>
<proteinExistence type="inferred from homology"/>
<keyword evidence="5" id="KW-1185">Reference proteome</keyword>
<feature type="coiled-coil region" evidence="2">
    <location>
        <begin position="157"/>
        <end position="184"/>
    </location>
</feature>
<evidence type="ECO:0000256" key="1">
    <source>
        <dbReference type="ARBA" id="ARBA00009477"/>
    </source>
</evidence>
<keyword evidence="2" id="KW-0175">Coiled coil</keyword>
<gene>
    <name evidence="4" type="ORF">B3C1_16611</name>
</gene>
<dbReference type="GO" id="GO:0015562">
    <property type="term" value="F:efflux transmembrane transporter activity"/>
    <property type="evidence" value="ECO:0007669"/>
    <property type="project" value="TreeGrafter"/>
</dbReference>
<name>K2JDR8_9GAMM</name>
<evidence type="ECO:0000313" key="4">
    <source>
        <dbReference type="EMBL" id="EKE68669.1"/>
    </source>
</evidence>
<accession>K2JDR8</accession>
<protein>
    <submittedName>
        <fullName evidence="4">HlyD family secretion protein</fullName>
    </submittedName>
</protein>
<dbReference type="InterPro" id="IPR006143">
    <property type="entry name" value="RND_pump_MFP"/>
</dbReference>
<dbReference type="STRING" id="745411.B3C1_16611"/>
<dbReference type="InterPro" id="IPR058625">
    <property type="entry name" value="MdtA-like_BSH"/>
</dbReference>
<dbReference type="NCBIfam" id="TIGR01730">
    <property type="entry name" value="RND_mfp"/>
    <property type="match status" value="1"/>
</dbReference>
<dbReference type="EMBL" id="AMRI01000029">
    <property type="protein sequence ID" value="EKE68669.1"/>
    <property type="molecule type" value="Genomic_DNA"/>
</dbReference>
<organism evidence="4 5">
    <name type="scientific">Gallaecimonas xiamenensis 3-C-1</name>
    <dbReference type="NCBI Taxonomy" id="745411"/>
    <lineage>
        <taxon>Bacteria</taxon>
        <taxon>Pseudomonadati</taxon>
        <taxon>Pseudomonadota</taxon>
        <taxon>Gammaproteobacteria</taxon>
        <taxon>Enterobacterales</taxon>
        <taxon>Gallaecimonadaceae</taxon>
        <taxon>Gallaecimonas</taxon>
    </lineage>
</organism>
<dbReference type="Gene3D" id="2.40.50.100">
    <property type="match status" value="1"/>
</dbReference>
<dbReference type="Gene3D" id="2.40.30.170">
    <property type="match status" value="1"/>
</dbReference>
<dbReference type="PANTHER" id="PTHR30469">
    <property type="entry name" value="MULTIDRUG RESISTANCE PROTEIN MDTA"/>
    <property type="match status" value="1"/>
</dbReference>
<dbReference type="Pfam" id="PF25917">
    <property type="entry name" value="BSH_RND"/>
    <property type="match status" value="1"/>
</dbReference>
<sequence length="395" mass="43100">MKRVAVGCLLPLVVLVISVAAMLGLISMKTPPQKAEEAKPPLLVSVVEAHQEGVNYQIQSQGTVRPKTQTSLVAEVGGRIVSVSDKFRSGSMVQKGELLAQIDPADYQTALRSAEAELAQAVATFEQEKAQGEVAAREWRSVSPDKVTDIALRKPQLASAKAQVESQKARLEEAKRNLLRTEIRAPYDGLVRDRAVDLGQYVGLGTQLGVIDDTAVAEVRLPVSDEELGWLGLNNNDQQGVQITLNHKVNGKPQQWQAELVQSSGVLDDQSRMSFIIAEVRDPYLRQQAKGQWLKFGTFVEAMLRSGEKRPLIVLPKEAVRGDEVVLVDENNHIRRLKVKVERSDADFAYIAEGLSDGDRVSLTSLTNVVDGTLVAIAPDQPKTETGSQLAASEK</sequence>
<dbReference type="OrthoDB" id="5730196at2"/>
<evidence type="ECO:0000313" key="5">
    <source>
        <dbReference type="Proteomes" id="UP000006755"/>
    </source>
</evidence>
<dbReference type="Gene3D" id="2.40.420.20">
    <property type="match status" value="1"/>
</dbReference>
<evidence type="ECO:0000256" key="2">
    <source>
        <dbReference type="SAM" id="Coils"/>
    </source>
</evidence>
<dbReference type="Proteomes" id="UP000006755">
    <property type="component" value="Unassembled WGS sequence"/>
</dbReference>
<dbReference type="GO" id="GO:1990281">
    <property type="term" value="C:efflux pump complex"/>
    <property type="evidence" value="ECO:0007669"/>
    <property type="project" value="TreeGrafter"/>
</dbReference>
<comment type="similarity">
    <text evidence="1">Belongs to the membrane fusion protein (MFP) (TC 8.A.1) family.</text>
</comment>
<reference evidence="4 5" key="1">
    <citation type="journal article" date="2012" name="J. Bacteriol.">
        <title>Genome Sequence of Gallaecimonas xiamenensis Type Strain 3-C-1.</title>
        <authorList>
            <person name="Lai Q."/>
            <person name="Wang L."/>
            <person name="Wang W."/>
            <person name="Shao Z."/>
        </authorList>
    </citation>
    <scope>NUCLEOTIDE SEQUENCE [LARGE SCALE GENOMIC DNA]</scope>
    <source>
        <strain evidence="4 5">3-C-1</strain>
    </source>
</reference>
<feature type="domain" description="Multidrug resistance protein MdtA-like barrel-sandwich hybrid" evidence="3">
    <location>
        <begin position="71"/>
        <end position="211"/>
    </location>
</feature>
<dbReference type="eggNOG" id="COG0845">
    <property type="taxonomic scope" value="Bacteria"/>
</dbReference>
<dbReference type="RefSeq" id="WP_008486253.1">
    <property type="nucleotide sequence ID" value="NZ_AMRI01000029.1"/>
</dbReference>
<comment type="caution">
    <text evidence="4">The sequence shown here is derived from an EMBL/GenBank/DDBJ whole genome shotgun (WGS) entry which is preliminary data.</text>
</comment>
<dbReference type="Gene3D" id="1.10.287.470">
    <property type="entry name" value="Helix hairpin bin"/>
    <property type="match status" value="1"/>
</dbReference>
<evidence type="ECO:0000259" key="3">
    <source>
        <dbReference type="Pfam" id="PF25917"/>
    </source>
</evidence>
<dbReference type="AlphaFoldDB" id="K2JDR8"/>
<dbReference type="PANTHER" id="PTHR30469:SF12">
    <property type="entry name" value="MULTIDRUG RESISTANCE PROTEIN MDTA"/>
    <property type="match status" value="1"/>
</dbReference>